<dbReference type="EMBL" id="CAJJDM010000089">
    <property type="protein sequence ID" value="CAD8090702.1"/>
    <property type="molecule type" value="Genomic_DNA"/>
</dbReference>
<dbReference type="OMA" id="QHMKAYF"/>
<comment type="caution">
    <text evidence="1">The sequence shown here is derived from an EMBL/GenBank/DDBJ whole genome shotgun (WGS) entry which is preliminary data.</text>
</comment>
<sequence length="104" mass="12097">MKSQQNFSIVQNMKAYFSDDLYKLQKRIDSPITSQNSINTNILLLPDLKSIILNESDLERLNYEGFLPNETYSRSVTTDTSSKLPIIEDQFVSETSIYQEFDEF</sequence>
<reference evidence="1" key="1">
    <citation type="submission" date="2021-01" db="EMBL/GenBank/DDBJ databases">
        <authorList>
            <consortium name="Genoscope - CEA"/>
            <person name="William W."/>
        </authorList>
    </citation>
    <scope>NUCLEOTIDE SEQUENCE</scope>
</reference>
<keyword evidence="2" id="KW-1185">Reference proteome</keyword>
<name>A0A8S1NF13_PARPR</name>
<accession>A0A8S1NF13</accession>
<dbReference type="Proteomes" id="UP000688137">
    <property type="component" value="Unassembled WGS sequence"/>
</dbReference>
<organism evidence="1 2">
    <name type="scientific">Paramecium primaurelia</name>
    <dbReference type="NCBI Taxonomy" id="5886"/>
    <lineage>
        <taxon>Eukaryota</taxon>
        <taxon>Sar</taxon>
        <taxon>Alveolata</taxon>
        <taxon>Ciliophora</taxon>
        <taxon>Intramacronucleata</taxon>
        <taxon>Oligohymenophorea</taxon>
        <taxon>Peniculida</taxon>
        <taxon>Parameciidae</taxon>
        <taxon>Paramecium</taxon>
    </lineage>
</organism>
<protein>
    <submittedName>
        <fullName evidence="1">Uncharacterized protein</fullName>
    </submittedName>
</protein>
<evidence type="ECO:0000313" key="2">
    <source>
        <dbReference type="Proteomes" id="UP000688137"/>
    </source>
</evidence>
<gene>
    <name evidence="1" type="ORF">PPRIM_AZ9-3.1.T0860167</name>
</gene>
<evidence type="ECO:0000313" key="1">
    <source>
        <dbReference type="EMBL" id="CAD8090702.1"/>
    </source>
</evidence>
<proteinExistence type="predicted"/>
<dbReference type="AlphaFoldDB" id="A0A8S1NF13"/>